<protein>
    <submittedName>
        <fullName evidence="1">Uncharacterized protein</fullName>
    </submittedName>
</protein>
<gene>
    <name evidence="1" type="ORF">Tci_919105</name>
</gene>
<reference evidence="1" key="1">
    <citation type="journal article" date="2019" name="Sci. Rep.">
        <title>Draft genome of Tanacetum cinerariifolium, the natural source of mosquito coil.</title>
        <authorList>
            <person name="Yamashiro T."/>
            <person name="Shiraishi A."/>
            <person name="Satake H."/>
            <person name="Nakayama K."/>
        </authorList>
    </citation>
    <scope>NUCLEOTIDE SEQUENCE</scope>
</reference>
<evidence type="ECO:0000313" key="1">
    <source>
        <dbReference type="EMBL" id="GFD47136.1"/>
    </source>
</evidence>
<organism evidence="1">
    <name type="scientific">Tanacetum cinerariifolium</name>
    <name type="common">Dalmatian daisy</name>
    <name type="synonym">Chrysanthemum cinerariifolium</name>
    <dbReference type="NCBI Taxonomy" id="118510"/>
    <lineage>
        <taxon>Eukaryota</taxon>
        <taxon>Viridiplantae</taxon>
        <taxon>Streptophyta</taxon>
        <taxon>Embryophyta</taxon>
        <taxon>Tracheophyta</taxon>
        <taxon>Spermatophyta</taxon>
        <taxon>Magnoliopsida</taxon>
        <taxon>eudicotyledons</taxon>
        <taxon>Gunneridae</taxon>
        <taxon>Pentapetalae</taxon>
        <taxon>asterids</taxon>
        <taxon>campanulids</taxon>
        <taxon>Asterales</taxon>
        <taxon>Asteraceae</taxon>
        <taxon>Asteroideae</taxon>
        <taxon>Anthemideae</taxon>
        <taxon>Anthemidinae</taxon>
        <taxon>Tanacetum</taxon>
    </lineage>
</organism>
<proteinExistence type="predicted"/>
<feature type="non-terminal residue" evidence="1">
    <location>
        <position position="132"/>
    </location>
</feature>
<accession>A0A699WN80</accession>
<comment type="caution">
    <text evidence="1">The sequence shown here is derived from an EMBL/GenBank/DDBJ whole genome shotgun (WGS) entry which is preliminary data.</text>
</comment>
<name>A0A699WN80_TANCI</name>
<dbReference type="AlphaFoldDB" id="A0A699WN80"/>
<dbReference type="EMBL" id="BKCJ011692066">
    <property type="protein sequence ID" value="GFD47136.1"/>
    <property type="molecule type" value="Genomic_DNA"/>
</dbReference>
<sequence length="132" mass="14907">MPVSTREPKHIVNKSVAKPLRKIVASESTNQKPKNTTRKLYEHVSKTCSWWYPKFTPPGYNWNSKSQIGNVKPNVSMPLGNASRTANVLDPLTSRRSTVSNTPLSSNSFAARRDNPIHRRLWVLKAHDGKSQ</sequence>